<dbReference type="InterPro" id="IPR008586">
    <property type="entry name" value="DUF868_pln"/>
</dbReference>
<dbReference type="Pfam" id="PF05910">
    <property type="entry name" value="DUF868"/>
    <property type="match status" value="1"/>
</dbReference>
<gene>
    <name evidence="2" type="primary">LOC101498919</name>
</gene>
<dbReference type="Proteomes" id="UP000087171">
    <property type="component" value="Chromosome Ca3"/>
</dbReference>
<dbReference type="PANTHER" id="PTHR31972">
    <property type="entry name" value="EXPRESSED PROTEIN"/>
    <property type="match status" value="1"/>
</dbReference>
<dbReference type="eggNOG" id="ENOG502QVR2">
    <property type="taxonomic scope" value="Eukaryota"/>
</dbReference>
<dbReference type="AlphaFoldDB" id="A0A1S2XV45"/>
<accession>A0A1S2XV45</accession>
<dbReference type="KEGG" id="cam:101498919"/>
<organism evidence="1 2">
    <name type="scientific">Cicer arietinum</name>
    <name type="common">Chickpea</name>
    <name type="synonym">Garbanzo</name>
    <dbReference type="NCBI Taxonomy" id="3827"/>
    <lineage>
        <taxon>Eukaryota</taxon>
        <taxon>Viridiplantae</taxon>
        <taxon>Streptophyta</taxon>
        <taxon>Embryophyta</taxon>
        <taxon>Tracheophyta</taxon>
        <taxon>Spermatophyta</taxon>
        <taxon>Magnoliopsida</taxon>
        <taxon>eudicotyledons</taxon>
        <taxon>Gunneridae</taxon>
        <taxon>Pentapetalae</taxon>
        <taxon>rosids</taxon>
        <taxon>fabids</taxon>
        <taxon>Fabales</taxon>
        <taxon>Fabaceae</taxon>
        <taxon>Papilionoideae</taxon>
        <taxon>50 kb inversion clade</taxon>
        <taxon>NPAAA clade</taxon>
        <taxon>Hologalegina</taxon>
        <taxon>IRL clade</taxon>
        <taxon>Cicereae</taxon>
        <taxon>Cicer</taxon>
    </lineage>
</organism>
<keyword evidence="1" id="KW-1185">Reference proteome</keyword>
<reference evidence="1" key="1">
    <citation type="journal article" date="2013" name="Nat. Biotechnol.">
        <title>Draft genome sequence of chickpea (Cicer arietinum) provides a resource for trait improvement.</title>
        <authorList>
            <person name="Varshney R.K."/>
            <person name="Song C."/>
            <person name="Saxena R.K."/>
            <person name="Azam S."/>
            <person name="Yu S."/>
            <person name="Sharpe A.G."/>
            <person name="Cannon S."/>
            <person name="Baek J."/>
            <person name="Rosen B.D."/>
            <person name="Tar'an B."/>
            <person name="Millan T."/>
            <person name="Zhang X."/>
            <person name="Ramsay L.D."/>
            <person name="Iwata A."/>
            <person name="Wang Y."/>
            <person name="Nelson W."/>
            <person name="Farmer A.D."/>
            <person name="Gaur P.M."/>
            <person name="Soderlund C."/>
            <person name="Penmetsa R.V."/>
            <person name="Xu C."/>
            <person name="Bharti A.K."/>
            <person name="He W."/>
            <person name="Winter P."/>
            <person name="Zhao S."/>
            <person name="Hane J.K."/>
            <person name="Carrasquilla-Garcia N."/>
            <person name="Condie J.A."/>
            <person name="Upadhyaya H.D."/>
            <person name="Luo M.C."/>
            <person name="Thudi M."/>
            <person name="Gowda C.L."/>
            <person name="Singh N.P."/>
            <person name="Lichtenzveig J."/>
            <person name="Gali K.K."/>
            <person name="Rubio J."/>
            <person name="Nadarajan N."/>
            <person name="Dolezel J."/>
            <person name="Bansal K.C."/>
            <person name="Xu X."/>
            <person name="Edwards D."/>
            <person name="Zhang G."/>
            <person name="Kahl G."/>
            <person name="Gil J."/>
            <person name="Singh K.B."/>
            <person name="Datta S.K."/>
            <person name="Jackson S.A."/>
            <person name="Wang J."/>
            <person name="Cook D.R."/>
        </authorList>
    </citation>
    <scope>NUCLEOTIDE SEQUENCE [LARGE SCALE GENOMIC DNA]</scope>
    <source>
        <strain evidence="1">cv. CDC Frontier</strain>
    </source>
</reference>
<sequence>MRGITSCYNEHAIRVSDLYCSRPSNSNHSSYLSPKLNNNNPSTQNSVTCIYKLNFISIKKTQFFITLTWTKKLIGQGFIINIINHNTDSDSDYVNVLSKFNTNPPLLLRKNKGTETFQNQNFEVKVLWDLSDAKYDEGPEPVTGFYVYVLVNSELGLFLGDKNEETLNLNEKQIHGAKFSMVSRSERFNGTGIYPTKVKFSETGIVHDLLIKFGVEEEGSKSHVLCLFMDKKMVFQVKRLKWNFRGNQTIFVDGLVVDMMWDVHDWIFNPNSGSAVFMFRTRSGLDSRLWLEEKNLFKQNEHDRIGFSLLIRGCKNPH</sequence>
<reference evidence="2" key="2">
    <citation type="submission" date="2025-08" db="UniProtKB">
        <authorList>
            <consortium name="RefSeq"/>
        </authorList>
    </citation>
    <scope>IDENTIFICATION</scope>
    <source>
        <tissue evidence="2">Etiolated seedlings</tissue>
    </source>
</reference>
<protein>
    <submittedName>
        <fullName evidence="2">Uncharacterized protein LOC101498919</fullName>
    </submittedName>
</protein>
<evidence type="ECO:0000313" key="2">
    <source>
        <dbReference type="RefSeq" id="XP_004494145.1"/>
    </source>
</evidence>
<dbReference type="PaxDb" id="3827-XP_004494145.1"/>
<dbReference type="OrthoDB" id="678233at2759"/>
<evidence type="ECO:0000313" key="1">
    <source>
        <dbReference type="Proteomes" id="UP000087171"/>
    </source>
</evidence>
<proteinExistence type="predicted"/>
<dbReference type="STRING" id="3827.A0A1S2XV45"/>
<dbReference type="RefSeq" id="XP_004494145.1">
    <property type="nucleotide sequence ID" value="XM_004494088.3"/>
</dbReference>
<dbReference type="PANTHER" id="PTHR31972:SF16">
    <property type="entry name" value="FAMILY PROTEIN, PUTATIVE (DUF868)-RELATED"/>
    <property type="match status" value="1"/>
</dbReference>
<dbReference type="GeneID" id="101498919"/>
<name>A0A1S2XV45_CICAR</name>